<feature type="region of interest" description="Disordered" evidence="1">
    <location>
        <begin position="44"/>
        <end position="89"/>
    </location>
</feature>
<dbReference type="EMBL" id="GGFM01009140">
    <property type="protein sequence ID" value="MBW29891.1"/>
    <property type="molecule type" value="Transcribed_RNA"/>
</dbReference>
<protein>
    <submittedName>
        <fullName evidence="2">Putative secreted peptide</fullName>
    </submittedName>
</protein>
<accession>A0A2M3ZMY2</accession>
<proteinExistence type="predicted"/>
<sequence>MLMMKASCASALLSPIGPCQLHSNTFPYIKPAAAACVSCKRTTRSERAKEQRTAQTGGRNALTLARRDKSITSNSESANEPRIVSTRQL</sequence>
<dbReference type="AlphaFoldDB" id="A0A2M3ZMY2"/>
<name>A0A2M3ZMY2_9DIPT</name>
<organism evidence="2">
    <name type="scientific">Anopheles braziliensis</name>
    <dbReference type="NCBI Taxonomy" id="58242"/>
    <lineage>
        <taxon>Eukaryota</taxon>
        <taxon>Metazoa</taxon>
        <taxon>Ecdysozoa</taxon>
        <taxon>Arthropoda</taxon>
        <taxon>Hexapoda</taxon>
        <taxon>Insecta</taxon>
        <taxon>Pterygota</taxon>
        <taxon>Neoptera</taxon>
        <taxon>Endopterygota</taxon>
        <taxon>Diptera</taxon>
        <taxon>Nematocera</taxon>
        <taxon>Culicoidea</taxon>
        <taxon>Culicidae</taxon>
        <taxon>Anophelinae</taxon>
        <taxon>Anopheles</taxon>
    </lineage>
</organism>
<evidence type="ECO:0000256" key="1">
    <source>
        <dbReference type="SAM" id="MobiDB-lite"/>
    </source>
</evidence>
<evidence type="ECO:0000313" key="2">
    <source>
        <dbReference type="EMBL" id="MBW29891.1"/>
    </source>
</evidence>
<reference evidence="2" key="1">
    <citation type="submission" date="2018-01" db="EMBL/GenBank/DDBJ databases">
        <title>An insight into the sialome of Amazonian anophelines.</title>
        <authorList>
            <person name="Ribeiro J.M."/>
            <person name="Scarpassa V."/>
            <person name="Calvo E."/>
        </authorList>
    </citation>
    <scope>NUCLEOTIDE SEQUENCE</scope>
    <source>
        <tissue evidence="2">Salivary glands</tissue>
    </source>
</reference>